<dbReference type="GO" id="GO:0016787">
    <property type="term" value="F:hydrolase activity"/>
    <property type="evidence" value="ECO:0007669"/>
    <property type="project" value="UniProtKB-KW"/>
</dbReference>
<dbReference type="EMBL" id="UYRR01039358">
    <property type="protein sequence ID" value="VDK76192.1"/>
    <property type="molecule type" value="Genomic_DNA"/>
</dbReference>
<evidence type="ECO:0000313" key="8">
    <source>
        <dbReference type="WBParaSite" id="ASIM_0002097701-mRNA-1"/>
    </source>
</evidence>
<dbReference type="PANTHER" id="PTHR47961">
    <property type="entry name" value="DNA POLYMERASE THETA, PUTATIVE (AFU_ORTHOLOGUE AFUA_1G05260)-RELATED"/>
    <property type="match status" value="1"/>
</dbReference>
<dbReference type="GO" id="GO:0005524">
    <property type="term" value="F:ATP binding"/>
    <property type="evidence" value="ECO:0007669"/>
    <property type="project" value="UniProtKB-KW"/>
</dbReference>
<proteinExistence type="predicted"/>
<feature type="domain" description="Helicase C-terminal" evidence="5">
    <location>
        <begin position="1"/>
        <end position="79"/>
    </location>
</feature>
<dbReference type="PROSITE" id="PS51194">
    <property type="entry name" value="HELICASE_CTER"/>
    <property type="match status" value="1"/>
</dbReference>
<reference evidence="6 7" key="2">
    <citation type="submission" date="2018-11" db="EMBL/GenBank/DDBJ databases">
        <authorList>
            <consortium name="Pathogen Informatics"/>
        </authorList>
    </citation>
    <scope>NUCLEOTIDE SEQUENCE [LARGE SCALE GENOMIC DNA]</scope>
</reference>
<name>A0A0M3KJ05_ANISI</name>
<keyword evidence="1" id="KW-0547">Nucleotide-binding</keyword>
<dbReference type="InterPro" id="IPR050474">
    <property type="entry name" value="Hel308_SKI2-like"/>
</dbReference>
<evidence type="ECO:0000256" key="1">
    <source>
        <dbReference type="ARBA" id="ARBA00022741"/>
    </source>
</evidence>
<dbReference type="Gene3D" id="3.40.50.300">
    <property type="entry name" value="P-loop containing nucleotide triphosphate hydrolases"/>
    <property type="match status" value="1"/>
</dbReference>
<reference evidence="8" key="1">
    <citation type="submission" date="2017-02" db="UniProtKB">
        <authorList>
            <consortium name="WormBaseParasite"/>
        </authorList>
    </citation>
    <scope>IDENTIFICATION</scope>
</reference>
<dbReference type="Pfam" id="PF00271">
    <property type="entry name" value="Helicase_C"/>
    <property type="match status" value="1"/>
</dbReference>
<dbReference type="PANTHER" id="PTHR47961:SF6">
    <property type="entry name" value="DNA-DIRECTED DNA POLYMERASE"/>
    <property type="match status" value="1"/>
</dbReference>
<evidence type="ECO:0000256" key="3">
    <source>
        <dbReference type="ARBA" id="ARBA00022806"/>
    </source>
</evidence>
<evidence type="ECO:0000313" key="7">
    <source>
        <dbReference type="Proteomes" id="UP000267096"/>
    </source>
</evidence>
<evidence type="ECO:0000313" key="6">
    <source>
        <dbReference type="EMBL" id="VDK76192.1"/>
    </source>
</evidence>
<evidence type="ECO:0000256" key="2">
    <source>
        <dbReference type="ARBA" id="ARBA00022801"/>
    </source>
</evidence>
<gene>
    <name evidence="6" type="ORF">ASIM_LOCUS20353</name>
</gene>
<dbReference type="Proteomes" id="UP000267096">
    <property type="component" value="Unassembled WGS sequence"/>
</dbReference>
<sequence>MEEREAIEDGFRGGQLRVLTATSTLSSGVNLPAQTVLIKAQMSGPSALTNTTYRQMVGRAGRLGQSSKGLSNHFIRLTN</sequence>
<protein>
    <submittedName>
        <fullName evidence="8">DNA polymerase theta (inferred by orthology to a human protein)</fullName>
    </submittedName>
</protein>
<evidence type="ECO:0000259" key="5">
    <source>
        <dbReference type="PROSITE" id="PS51194"/>
    </source>
</evidence>
<dbReference type="AlphaFoldDB" id="A0A0M3KJ05"/>
<dbReference type="GO" id="GO:0004386">
    <property type="term" value="F:helicase activity"/>
    <property type="evidence" value="ECO:0007669"/>
    <property type="project" value="UniProtKB-KW"/>
</dbReference>
<dbReference type="WBParaSite" id="ASIM_0002097701-mRNA-1">
    <property type="protein sequence ID" value="ASIM_0002097701-mRNA-1"/>
    <property type="gene ID" value="ASIM_0002097701"/>
</dbReference>
<evidence type="ECO:0000256" key="4">
    <source>
        <dbReference type="ARBA" id="ARBA00022840"/>
    </source>
</evidence>
<dbReference type="InterPro" id="IPR027417">
    <property type="entry name" value="P-loop_NTPase"/>
</dbReference>
<keyword evidence="2" id="KW-0378">Hydrolase</keyword>
<keyword evidence="7" id="KW-1185">Reference proteome</keyword>
<keyword evidence="3" id="KW-0347">Helicase</keyword>
<organism evidence="8">
    <name type="scientific">Anisakis simplex</name>
    <name type="common">Herring worm</name>
    <dbReference type="NCBI Taxonomy" id="6269"/>
    <lineage>
        <taxon>Eukaryota</taxon>
        <taxon>Metazoa</taxon>
        <taxon>Ecdysozoa</taxon>
        <taxon>Nematoda</taxon>
        <taxon>Chromadorea</taxon>
        <taxon>Rhabditida</taxon>
        <taxon>Spirurina</taxon>
        <taxon>Ascaridomorpha</taxon>
        <taxon>Ascaridoidea</taxon>
        <taxon>Anisakidae</taxon>
        <taxon>Anisakis</taxon>
        <taxon>Anisakis simplex complex</taxon>
    </lineage>
</organism>
<keyword evidence="4" id="KW-0067">ATP-binding</keyword>
<dbReference type="SUPFAM" id="SSF52540">
    <property type="entry name" value="P-loop containing nucleoside triphosphate hydrolases"/>
    <property type="match status" value="1"/>
</dbReference>
<dbReference type="InterPro" id="IPR001650">
    <property type="entry name" value="Helicase_C-like"/>
</dbReference>
<accession>A0A0M3KJ05</accession>
<dbReference type="OrthoDB" id="2320933at2759"/>